<reference evidence="1 2" key="1">
    <citation type="journal article" date="2019" name="Extremophiles">
        <title>Biogeography of thermophiles and predominance of Thermus scotoductus in domestic water heaters.</title>
        <authorList>
            <person name="Wilpiszeski R.L."/>
            <person name="Zhang Z."/>
            <person name="House C.H."/>
        </authorList>
    </citation>
    <scope>NUCLEOTIDE SEQUENCE [LARGE SCALE GENOMIC DNA]</scope>
    <source>
        <strain evidence="1 2">20_S20</strain>
    </source>
</reference>
<evidence type="ECO:0000313" key="1">
    <source>
        <dbReference type="EMBL" id="RTH33252.1"/>
    </source>
</evidence>
<gene>
    <name evidence="1" type="ORF">CSW33_04620</name>
</gene>
<organism evidence="1 2">
    <name type="scientific">Thermus scotoductus</name>
    <dbReference type="NCBI Taxonomy" id="37636"/>
    <lineage>
        <taxon>Bacteria</taxon>
        <taxon>Thermotogati</taxon>
        <taxon>Deinococcota</taxon>
        <taxon>Deinococci</taxon>
        <taxon>Thermales</taxon>
        <taxon>Thermaceae</taxon>
        <taxon>Thermus</taxon>
    </lineage>
</organism>
<dbReference type="Proteomes" id="UP000286928">
    <property type="component" value="Unassembled WGS sequence"/>
</dbReference>
<comment type="caution">
    <text evidence="1">The sequence shown here is derived from an EMBL/GenBank/DDBJ whole genome shotgun (WGS) entry which is preliminary data.</text>
</comment>
<protein>
    <submittedName>
        <fullName evidence="1">Uncharacterized protein</fullName>
    </submittedName>
</protein>
<proteinExistence type="predicted"/>
<evidence type="ECO:0000313" key="2">
    <source>
        <dbReference type="Proteomes" id="UP000286928"/>
    </source>
</evidence>
<dbReference type="AlphaFoldDB" id="A0A430SB54"/>
<dbReference type="EMBL" id="PEMD01000111">
    <property type="protein sequence ID" value="RTH33252.1"/>
    <property type="molecule type" value="Genomic_DNA"/>
</dbReference>
<name>A0A430SB54_THESC</name>
<accession>A0A430SB54</accession>
<sequence length="118" mass="12467">MTCEAHPTVSGLAYTDPNLRAYGIELEDSTLIYQTTLSKGWLGGTTTYTVPDLSSQLAYTPFAPLTTVYVSVSAIVASHPVLNLDSNDPASFTATTDISLIHAIGQYVQSGVGNISLP</sequence>